<proteinExistence type="predicted"/>
<reference evidence="1" key="1">
    <citation type="submission" date="2017-12" db="EMBL/GenBank/DDBJ databases">
        <title>Genomics of Macrococcus caseolyticus.</title>
        <authorList>
            <person name="MacFadyen A.C."/>
            <person name="Paterson G.K."/>
        </authorList>
    </citation>
    <scope>NUCLEOTIDE SEQUENCE</scope>
    <source>
        <strain evidence="1">5459_5_49</strain>
    </source>
</reference>
<evidence type="ECO:0000313" key="2">
    <source>
        <dbReference type="Proteomes" id="UP000233606"/>
    </source>
</evidence>
<comment type="caution">
    <text evidence="1">The sequence shown here is derived from an EMBL/GenBank/DDBJ whole genome shotgun (WGS) entry which is preliminary data.</text>
</comment>
<evidence type="ECO:0000313" key="1">
    <source>
        <dbReference type="EMBL" id="PKE55484.1"/>
    </source>
</evidence>
<organism evidence="1 2">
    <name type="scientific">Macrococcoides caseolyticum</name>
    <dbReference type="NCBI Taxonomy" id="69966"/>
    <lineage>
        <taxon>Bacteria</taxon>
        <taxon>Bacillati</taxon>
        <taxon>Bacillota</taxon>
        <taxon>Bacilli</taxon>
        <taxon>Bacillales</taxon>
        <taxon>Staphylococcaceae</taxon>
        <taxon>Macrococcoides</taxon>
    </lineage>
</organism>
<dbReference type="EMBL" id="PIWU01000027">
    <property type="protein sequence ID" value="PKE55484.1"/>
    <property type="molecule type" value="Genomic_DNA"/>
</dbReference>
<name>A0ACC9MPI8_9STAP</name>
<sequence>MKAILNFENDKFVEVENLQKVIKNGAHGAIVKTGEDIKNTIYSNGSITFVGDTTIAVSSAKLGFVQFID</sequence>
<protein>
    <submittedName>
        <fullName evidence="1">Uncharacterized protein</fullName>
    </submittedName>
</protein>
<keyword evidence="2" id="KW-1185">Reference proteome</keyword>
<gene>
    <name evidence="1" type="ORF">CW682_11710</name>
</gene>
<dbReference type="Proteomes" id="UP000233606">
    <property type="component" value="Unassembled WGS sequence"/>
</dbReference>
<accession>A0ACC9MPI8</accession>